<gene>
    <name evidence="1" type="ORF">KCG46_06320</name>
</gene>
<dbReference type="RefSeq" id="WP_218404436.1">
    <property type="nucleotide sequence ID" value="NZ_JAGSPC010000001.1"/>
</dbReference>
<reference evidence="1" key="1">
    <citation type="submission" date="2021-04" db="EMBL/GenBank/DDBJ databases">
        <authorList>
            <person name="Pira H."/>
            <person name="Risdian C."/>
            <person name="Wink J."/>
        </authorList>
    </citation>
    <scope>NUCLEOTIDE SEQUENCE</scope>
    <source>
        <strain evidence="1">WH158</strain>
    </source>
</reference>
<dbReference type="Proteomes" id="UP001138681">
    <property type="component" value="Unassembled WGS sequence"/>
</dbReference>
<evidence type="ECO:0000313" key="1">
    <source>
        <dbReference type="EMBL" id="MBV7259186.1"/>
    </source>
</evidence>
<dbReference type="EMBL" id="JAGSPC010000001">
    <property type="protein sequence ID" value="MBV7259186.1"/>
    <property type="molecule type" value="Genomic_DNA"/>
</dbReference>
<comment type="caution">
    <text evidence="1">The sequence shown here is derived from an EMBL/GenBank/DDBJ whole genome shotgun (WGS) entry which is preliminary data.</text>
</comment>
<dbReference type="AlphaFoldDB" id="A0A9X1F2N2"/>
<name>A0A9X1F2N2_9SPHN</name>
<sequence>MIIVTEGISAAGKTTFSRQFGEGRWLPEMPVKAERPWQSASAEEHAVFWADHNAARFQMALDIERKHGFGVCDTDPLKIHYSWCMEKAGFDWPDHFALAAIEVRQRMAERRLGFADLYLVKQIDDDVARAQKENDNSRRRDNFEEHLALQPHLIAWFAALSDVVPDRVRWSFPEVKELSNEIAKRASERGPHRYDTSVFDALIDGLPR</sequence>
<proteinExistence type="predicted"/>
<keyword evidence="2" id="KW-1185">Reference proteome</keyword>
<accession>A0A9X1F2N2</accession>
<evidence type="ECO:0000313" key="2">
    <source>
        <dbReference type="Proteomes" id="UP001138681"/>
    </source>
</evidence>
<organism evidence="1 2">
    <name type="scientific">Erythrobacter crassostreae</name>
    <dbReference type="NCBI Taxonomy" id="2828328"/>
    <lineage>
        <taxon>Bacteria</taxon>
        <taxon>Pseudomonadati</taxon>
        <taxon>Pseudomonadota</taxon>
        <taxon>Alphaproteobacteria</taxon>
        <taxon>Sphingomonadales</taxon>
        <taxon>Erythrobacteraceae</taxon>
        <taxon>Erythrobacter/Porphyrobacter group</taxon>
        <taxon>Erythrobacter</taxon>
    </lineage>
</organism>
<protein>
    <submittedName>
        <fullName evidence="1">Uncharacterized protein</fullName>
    </submittedName>
</protein>